<evidence type="ECO:0000256" key="12">
    <source>
        <dbReference type="ARBA" id="ARBA00023136"/>
    </source>
</evidence>
<evidence type="ECO:0000256" key="4">
    <source>
        <dbReference type="ARBA" id="ARBA00022553"/>
    </source>
</evidence>
<organism evidence="17 18">
    <name type="scientific">Sphingomonas leidyi</name>
    <dbReference type="NCBI Taxonomy" id="68569"/>
    <lineage>
        <taxon>Bacteria</taxon>
        <taxon>Pseudomonadati</taxon>
        <taxon>Pseudomonadota</taxon>
        <taxon>Alphaproteobacteria</taxon>
        <taxon>Sphingomonadales</taxon>
        <taxon>Sphingomonadaceae</taxon>
        <taxon>Sphingomonas</taxon>
    </lineage>
</organism>
<feature type="transmembrane region" description="Helical" evidence="14">
    <location>
        <begin position="170"/>
        <end position="189"/>
    </location>
</feature>
<dbReference type="Pfam" id="PF00512">
    <property type="entry name" value="HisKA"/>
    <property type="match status" value="1"/>
</dbReference>
<feature type="compositionally biased region" description="Basic and acidic residues" evidence="13">
    <location>
        <begin position="395"/>
        <end position="404"/>
    </location>
</feature>
<evidence type="ECO:0000256" key="3">
    <source>
        <dbReference type="ARBA" id="ARBA00012438"/>
    </source>
</evidence>
<keyword evidence="11" id="KW-0902">Two-component regulatory system</keyword>
<dbReference type="CDD" id="cd00082">
    <property type="entry name" value="HisKA"/>
    <property type="match status" value="1"/>
</dbReference>
<dbReference type="PRINTS" id="PR00344">
    <property type="entry name" value="BCTRLSENSOR"/>
</dbReference>
<dbReference type="PANTHER" id="PTHR45436:SF14">
    <property type="entry name" value="SENSOR PROTEIN QSEC"/>
    <property type="match status" value="1"/>
</dbReference>
<feature type="region of interest" description="Disordered" evidence="13">
    <location>
        <begin position="395"/>
        <end position="416"/>
    </location>
</feature>
<evidence type="ECO:0000256" key="8">
    <source>
        <dbReference type="ARBA" id="ARBA00022777"/>
    </source>
</evidence>
<evidence type="ECO:0000256" key="13">
    <source>
        <dbReference type="SAM" id="MobiDB-lite"/>
    </source>
</evidence>
<dbReference type="PROSITE" id="PS50885">
    <property type="entry name" value="HAMP"/>
    <property type="match status" value="1"/>
</dbReference>
<comment type="subcellular location">
    <subcellularLocation>
        <location evidence="2">Membrane</location>
        <topology evidence="2">Multi-pass membrane protein</topology>
    </subcellularLocation>
</comment>
<feature type="transmembrane region" description="Helical" evidence="14">
    <location>
        <begin position="12"/>
        <end position="36"/>
    </location>
</feature>
<comment type="caution">
    <text evidence="17">The sequence shown here is derived from an EMBL/GenBank/DDBJ whole genome shotgun (WGS) entry which is preliminary data.</text>
</comment>
<dbReference type="SUPFAM" id="SSF47384">
    <property type="entry name" value="Homodimeric domain of signal transducing histidine kinase"/>
    <property type="match status" value="1"/>
</dbReference>
<keyword evidence="5" id="KW-0808">Transferase</keyword>
<evidence type="ECO:0000256" key="1">
    <source>
        <dbReference type="ARBA" id="ARBA00000085"/>
    </source>
</evidence>
<dbReference type="CDD" id="cd00075">
    <property type="entry name" value="HATPase"/>
    <property type="match status" value="1"/>
</dbReference>
<dbReference type="GO" id="GO:0000155">
    <property type="term" value="F:phosphorelay sensor kinase activity"/>
    <property type="evidence" value="ECO:0007669"/>
    <property type="project" value="InterPro"/>
</dbReference>
<evidence type="ECO:0000256" key="11">
    <source>
        <dbReference type="ARBA" id="ARBA00023012"/>
    </source>
</evidence>
<evidence type="ECO:0000256" key="5">
    <source>
        <dbReference type="ARBA" id="ARBA00022679"/>
    </source>
</evidence>
<dbReference type="SMART" id="SM00388">
    <property type="entry name" value="HisKA"/>
    <property type="match status" value="1"/>
</dbReference>
<dbReference type="PANTHER" id="PTHR45436">
    <property type="entry name" value="SENSOR HISTIDINE KINASE YKOH"/>
    <property type="match status" value="1"/>
</dbReference>
<keyword evidence="8 17" id="KW-0418">Kinase</keyword>
<dbReference type="EMBL" id="JAASQV010000002">
    <property type="protein sequence ID" value="NIJ66006.1"/>
    <property type="molecule type" value="Genomic_DNA"/>
</dbReference>
<comment type="catalytic activity">
    <reaction evidence="1">
        <text>ATP + protein L-histidine = ADP + protein N-phospho-L-histidine.</text>
        <dbReference type="EC" id="2.7.13.3"/>
    </reaction>
</comment>
<accession>A0A7X5V162</accession>
<feature type="domain" description="Histidine kinase" evidence="15">
    <location>
        <begin position="250"/>
        <end position="456"/>
    </location>
</feature>
<dbReference type="InterPro" id="IPR004358">
    <property type="entry name" value="Sig_transdc_His_kin-like_C"/>
</dbReference>
<keyword evidence="4" id="KW-0597">Phosphoprotein</keyword>
<feature type="domain" description="HAMP" evidence="16">
    <location>
        <begin position="190"/>
        <end position="242"/>
    </location>
</feature>
<dbReference type="GO" id="GO:0005524">
    <property type="term" value="F:ATP binding"/>
    <property type="evidence" value="ECO:0007669"/>
    <property type="project" value="UniProtKB-KW"/>
</dbReference>
<dbReference type="Gene3D" id="1.10.287.130">
    <property type="match status" value="1"/>
</dbReference>
<dbReference type="InterPro" id="IPR050428">
    <property type="entry name" value="TCS_sensor_his_kinase"/>
</dbReference>
<keyword evidence="12 14" id="KW-0472">Membrane</keyword>
<dbReference type="Proteomes" id="UP000564677">
    <property type="component" value="Unassembled WGS sequence"/>
</dbReference>
<keyword evidence="9" id="KW-0067">ATP-binding</keyword>
<dbReference type="InterPro" id="IPR003661">
    <property type="entry name" value="HisK_dim/P_dom"/>
</dbReference>
<proteinExistence type="predicted"/>
<protein>
    <recommendedName>
        <fullName evidence="3">histidine kinase</fullName>
        <ecNumber evidence="3">2.7.13.3</ecNumber>
    </recommendedName>
</protein>
<dbReference type="RefSeq" id="WP_167300300.1">
    <property type="nucleotide sequence ID" value="NZ_JAASQV010000002.1"/>
</dbReference>
<reference evidence="17 18" key="1">
    <citation type="submission" date="2020-03" db="EMBL/GenBank/DDBJ databases">
        <title>Genomic Encyclopedia of Type Strains, Phase IV (KMG-IV): sequencing the most valuable type-strain genomes for metagenomic binning, comparative biology and taxonomic classification.</title>
        <authorList>
            <person name="Goeker M."/>
        </authorList>
    </citation>
    <scope>NUCLEOTIDE SEQUENCE [LARGE SCALE GENOMIC DNA]</scope>
    <source>
        <strain evidence="17 18">DSM 4733</strain>
    </source>
</reference>
<dbReference type="InterPro" id="IPR036097">
    <property type="entry name" value="HisK_dim/P_sf"/>
</dbReference>
<sequence length="456" mass="48787">MKGAIGSSLTGALYVRTLLLVAVTGMLMAGVLFAIVRADINQRADQQLITATHVLHLLMREEFTAEDPKSRTNHDTPYRRLLSEEDLSAFRASAAWRQFAVFHFGIPAVRPTRSDVEKGVAATPGFRTFDVGDARWRSYGLAVPEQRLLIVVAEPMQVRGGLILRVGEQLAIPIMLLILGSAVLLWLTLRRGLSAVQQLSATLANRSAAELEALHLPAMPSDLAPIIAALNGLLERVRAAIEHEQAFADQAAHQLRTPLAALKVRAQLLLRRAPPESEEHAALSDLLESVDRGSDTITQMLQLARLDAATLTRERVDLRELAGEVIADRALFAARAGADFSLTAPAVAIASTDPTPLRVALATIIDNAVEHAASGGTIDVEIRSVGGRTALVVRDRGPGMDPERLSGAAGRDGDSRPGGGLGLAIARRAVTVLGGELLLENRDDGPGLRATIFLPD</sequence>
<gene>
    <name evidence="17" type="ORF">FHR20_002968</name>
</gene>
<evidence type="ECO:0000256" key="6">
    <source>
        <dbReference type="ARBA" id="ARBA00022692"/>
    </source>
</evidence>
<dbReference type="InterPro" id="IPR003660">
    <property type="entry name" value="HAMP_dom"/>
</dbReference>
<dbReference type="GO" id="GO:0005886">
    <property type="term" value="C:plasma membrane"/>
    <property type="evidence" value="ECO:0007669"/>
    <property type="project" value="TreeGrafter"/>
</dbReference>
<dbReference type="AlphaFoldDB" id="A0A7X5V162"/>
<dbReference type="SUPFAM" id="SSF55874">
    <property type="entry name" value="ATPase domain of HSP90 chaperone/DNA topoisomerase II/histidine kinase"/>
    <property type="match status" value="1"/>
</dbReference>
<keyword evidence="6 14" id="KW-0812">Transmembrane</keyword>
<dbReference type="InterPro" id="IPR005467">
    <property type="entry name" value="His_kinase_dom"/>
</dbReference>
<dbReference type="InterPro" id="IPR003594">
    <property type="entry name" value="HATPase_dom"/>
</dbReference>
<dbReference type="SMART" id="SM00387">
    <property type="entry name" value="HATPase_c"/>
    <property type="match status" value="1"/>
</dbReference>
<dbReference type="EC" id="2.7.13.3" evidence="3"/>
<name>A0A7X5V162_9SPHN</name>
<keyword evidence="18" id="KW-1185">Reference proteome</keyword>
<evidence type="ECO:0000313" key="18">
    <source>
        <dbReference type="Proteomes" id="UP000564677"/>
    </source>
</evidence>
<dbReference type="PROSITE" id="PS50109">
    <property type="entry name" value="HIS_KIN"/>
    <property type="match status" value="1"/>
</dbReference>
<evidence type="ECO:0000313" key="17">
    <source>
        <dbReference type="EMBL" id="NIJ66006.1"/>
    </source>
</evidence>
<dbReference type="InterPro" id="IPR036890">
    <property type="entry name" value="HATPase_C_sf"/>
</dbReference>
<evidence type="ECO:0000259" key="16">
    <source>
        <dbReference type="PROSITE" id="PS50885"/>
    </source>
</evidence>
<dbReference type="Pfam" id="PF02518">
    <property type="entry name" value="HATPase_c"/>
    <property type="match status" value="1"/>
</dbReference>
<dbReference type="Gene3D" id="3.30.565.10">
    <property type="entry name" value="Histidine kinase-like ATPase, C-terminal domain"/>
    <property type="match status" value="1"/>
</dbReference>
<evidence type="ECO:0000259" key="15">
    <source>
        <dbReference type="PROSITE" id="PS50109"/>
    </source>
</evidence>
<evidence type="ECO:0000256" key="14">
    <source>
        <dbReference type="SAM" id="Phobius"/>
    </source>
</evidence>
<evidence type="ECO:0000256" key="9">
    <source>
        <dbReference type="ARBA" id="ARBA00022840"/>
    </source>
</evidence>
<evidence type="ECO:0000256" key="10">
    <source>
        <dbReference type="ARBA" id="ARBA00022989"/>
    </source>
</evidence>
<keyword evidence="7" id="KW-0547">Nucleotide-binding</keyword>
<keyword evidence="10 14" id="KW-1133">Transmembrane helix</keyword>
<evidence type="ECO:0000256" key="7">
    <source>
        <dbReference type="ARBA" id="ARBA00022741"/>
    </source>
</evidence>
<evidence type="ECO:0000256" key="2">
    <source>
        <dbReference type="ARBA" id="ARBA00004141"/>
    </source>
</evidence>